<evidence type="ECO:0000313" key="1">
    <source>
        <dbReference type="EMBL" id="SUZ94757.1"/>
    </source>
</evidence>
<dbReference type="EMBL" id="UINC01002263">
    <property type="protein sequence ID" value="SUZ94757.1"/>
    <property type="molecule type" value="Genomic_DNA"/>
</dbReference>
<proteinExistence type="predicted"/>
<gene>
    <name evidence="1" type="ORF">METZ01_LOCUS47611</name>
</gene>
<accession>A0A381RXP1</accession>
<sequence length="34" mass="3748">MAGYTSVDPHCIEVKVLALEKIEDSGPYMIRGPQ</sequence>
<dbReference type="AlphaFoldDB" id="A0A381RXP1"/>
<protein>
    <submittedName>
        <fullName evidence="1">Uncharacterized protein</fullName>
    </submittedName>
</protein>
<reference evidence="1" key="1">
    <citation type="submission" date="2018-05" db="EMBL/GenBank/DDBJ databases">
        <authorList>
            <person name="Lanie J.A."/>
            <person name="Ng W.-L."/>
            <person name="Kazmierczak K.M."/>
            <person name="Andrzejewski T.M."/>
            <person name="Davidsen T.M."/>
            <person name="Wayne K.J."/>
            <person name="Tettelin H."/>
            <person name="Glass J.I."/>
            <person name="Rusch D."/>
            <person name="Podicherti R."/>
            <person name="Tsui H.-C.T."/>
            <person name="Winkler M.E."/>
        </authorList>
    </citation>
    <scope>NUCLEOTIDE SEQUENCE</scope>
</reference>
<organism evidence="1">
    <name type="scientific">marine metagenome</name>
    <dbReference type="NCBI Taxonomy" id="408172"/>
    <lineage>
        <taxon>unclassified sequences</taxon>
        <taxon>metagenomes</taxon>
        <taxon>ecological metagenomes</taxon>
    </lineage>
</organism>
<name>A0A381RXP1_9ZZZZ</name>